<keyword evidence="2 10" id="KW-0444">Lipid biosynthesis</keyword>
<keyword evidence="12" id="KW-1185">Reference proteome</keyword>
<feature type="transmembrane region" description="Helical" evidence="10">
    <location>
        <begin position="194"/>
        <end position="214"/>
    </location>
</feature>
<evidence type="ECO:0000256" key="9">
    <source>
        <dbReference type="ARBA" id="ARBA00023264"/>
    </source>
</evidence>
<name>A0A4Q2KEA3_9FIRM</name>
<dbReference type="Proteomes" id="UP000291269">
    <property type="component" value="Unassembled WGS sequence"/>
</dbReference>
<comment type="caution">
    <text evidence="11">The sequence shown here is derived from an EMBL/GenBank/DDBJ whole genome shotgun (WGS) entry which is preliminary data.</text>
</comment>
<keyword evidence="6 10" id="KW-0443">Lipid metabolism</keyword>
<keyword evidence="9 10" id="KW-1208">Phospholipid metabolism</keyword>
<feature type="transmembrane region" description="Helical" evidence="10">
    <location>
        <begin position="141"/>
        <end position="160"/>
    </location>
</feature>
<evidence type="ECO:0000313" key="12">
    <source>
        <dbReference type="Proteomes" id="UP000291269"/>
    </source>
</evidence>
<dbReference type="EC" id="2.3.1.275" evidence="10"/>
<evidence type="ECO:0000256" key="8">
    <source>
        <dbReference type="ARBA" id="ARBA00023209"/>
    </source>
</evidence>
<dbReference type="PANTHER" id="PTHR30309:SF0">
    <property type="entry name" value="GLYCEROL-3-PHOSPHATE ACYLTRANSFERASE-RELATED"/>
    <property type="match status" value="1"/>
</dbReference>
<dbReference type="UniPathway" id="UPA00085"/>
<dbReference type="OrthoDB" id="9777124at2"/>
<dbReference type="SMART" id="SM01207">
    <property type="entry name" value="G3P_acyltransf"/>
    <property type="match status" value="1"/>
</dbReference>
<organism evidence="11 12">
    <name type="scientific">Candidatus Borkfalkia ceftriaxoniphila</name>
    <dbReference type="NCBI Taxonomy" id="2508949"/>
    <lineage>
        <taxon>Bacteria</taxon>
        <taxon>Bacillati</taxon>
        <taxon>Bacillota</taxon>
        <taxon>Clostridia</taxon>
        <taxon>Christensenellales</taxon>
        <taxon>Christensenellaceae</taxon>
        <taxon>Candidatus Borkfalkia</taxon>
    </lineage>
</organism>
<evidence type="ECO:0000256" key="10">
    <source>
        <dbReference type="HAMAP-Rule" id="MF_01043"/>
    </source>
</evidence>
<evidence type="ECO:0000256" key="4">
    <source>
        <dbReference type="ARBA" id="ARBA00022692"/>
    </source>
</evidence>
<keyword evidence="5 10" id="KW-1133">Transmembrane helix</keyword>
<dbReference type="EMBL" id="SDOZ01000002">
    <property type="protein sequence ID" value="RXZ62317.1"/>
    <property type="molecule type" value="Genomic_DNA"/>
</dbReference>
<comment type="pathway">
    <text evidence="10">Lipid metabolism; phospholipid metabolism.</text>
</comment>
<proteinExistence type="inferred from homology"/>
<reference evidence="11 12" key="1">
    <citation type="journal article" date="2019" name="Gut">
        <title>Antibiotics-induced monodominance of a novel gut bacterial order.</title>
        <authorList>
            <person name="Hildebrand F."/>
            <person name="Moitinho-Silva L."/>
            <person name="Blasche S."/>
            <person name="Jahn M.T."/>
            <person name="Gossmann T.I."/>
            <person name="Heuerta-Cepas J."/>
            <person name="Hercog R."/>
            <person name="Luetge M."/>
            <person name="Bahram M."/>
            <person name="Pryszlak A."/>
            <person name="Alves R.J."/>
            <person name="Waszak S.M."/>
            <person name="Zhu A."/>
            <person name="Ye L."/>
            <person name="Costea P.I."/>
            <person name="Aalvink S."/>
            <person name="Belzer C."/>
            <person name="Forslund S.K."/>
            <person name="Sunagawa S."/>
            <person name="Hentschel U."/>
            <person name="Merten C."/>
            <person name="Patil K.R."/>
            <person name="Benes V."/>
            <person name="Bork P."/>
        </authorList>
    </citation>
    <scope>NUCLEOTIDE SEQUENCE [LARGE SCALE GENOMIC DNA]</scope>
    <source>
        <strain evidence="11 12">HDS1380</strain>
    </source>
</reference>
<feature type="transmembrane region" description="Helical" evidence="10">
    <location>
        <begin position="61"/>
        <end position="84"/>
    </location>
</feature>
<evidence type="ECO:0000256" key="7">
    <source>
        <dbReference type="ARBA" id="ARBA00023136"/>
    </source>
</evidence>
<dbReference type="HAMAP" id="MF_01043">
    <property type="entry name" value="PlsY"/>
    <property type="match status" value="1"/>
</dbReference>
<feature type="transmembrane region" description="Helical" evidence="10">
    <location>
        <begin position="167"/>
        <end position="188"/>
    </location>
</feature>
<comment type="similarity">
    <text evidence="10">Belongs to the PlsY family.</text>
</comment>
<dbReference type="GO" id="GO:0043772">
    <property type="term" value="F:acyl-phosphate glycerol-3-phosphate acyltransferase activity"/>
    <property type="evidence" value="ECO:0007669"/>
    <property type="project" value="UniProtKB-UniRule"/>
</dbReference>
<keyword evidence="1 10" id="KW-1003">Cell membrane</keyword>
<keyword evidence="4 10" id="KW-0812">Transmembrane</keyword>
<evidence type="ECO:0000256" key="1">
    <source>
        <dbReference type="ARBA" id="ARBA00022475"/>
    </source>
</evidence>
<accession>A0A4Q2KEA3</accession>
<comment type="subunit">
    <text evidence="10">Probably interacts with PlsX.</text>
</comment>
<dbReference type="Pfam" id="PF02660">
    <property type="entry name" value="G3P_acyltransf"/>
    <property type="match status" value="1"/>
</dbReference>
<keyword evidence="11" id="KW-0012">Acyltransferase</keyword>
<keyword evidence="8 10" id="KW-0594">Phospholipid biosynthesis</keyword>
<evidence type="ECO:0000313" key="11">
    <source>
        <dbReference type="EMBL" id="RXZ62317.1"/>
    </source>
</evidence>
<gene>
    <name evidence="10" type="primary">plsY</name>
    <name evidence="11" type="ORF">ESZ91_07955</name>
</gene>
<evidence type="ECO:0000256" key="6">
    <source>
        <dbReference type="ARBA" id="ARBA00023098"/>
    </source>
</evidence>
<comment type="function">
    <text evidence="10">Catalyzes the transfer of an acyl group from acyl-phosphate (acyl-PO(4)) to glycerol-3-phosphate (G3P) to form lysophosphatidic acid (LPA). This enzyme utilizes acyl-phosphate as fatty acyl donor, but not acyl-CoA or acyl-ACP.</text>
</comment>
<evidence type="ECO:0000256" key="2">
    <source>
        <dbReference type="ARBA" id="ARBA00022516"/>
    </source>
</evidence>
<comment type="catalytic activity">
    <reaction evidence="10">
        <text>an acyl phosphate + sn-glycerol 3-phosphate = a 1-acyl-sn-glycero-3-phosphate + phosphate</text>
        <dbReference type="Rhea" id="RHEA:34075"/>
        <dbReference type="ChEBI" id="CHEBI:43474"/>
        <dbReference type="ChEBI" id="CHEBI:57597"/>
        <dbReference type="ChEBI" id="CHEBI:57970"/>
        <dbReference type="ChEBI" id="CHEBI:59918"/>
        <dbReference type="EC" id="2.3.1.275"/>
    </reaction>
</comment>
<dbReference type="RefSeq" id="WP_129225910.1">
    <property type="nucleotide sequence ID" value="NZ_SDOZ01000002.1"/>
</dbReference>
<dbReference type="PANTHER" id="PTHR30309">
    <property type="entry name" value="INNER MEMBRANE PROTEIN YGIH"/>
    <property type="match status" value="1"/>
</dbReference>
<dbReference type="GO" id="GO:0008654">
    <property type="term" value="P:phospholipid biosynthetic process"/>
    <property type="evidence" value="ECO:0007669"/>
    <property type="project" value="UniProtKB-UniRule"/>
</dbReference>
<dbReference type="GO" id="GO:0005886">
    <property type="term" value="C:plasma membrane"/>
    <property type="evidence" value="ECO:0007669"/>
    <property type="project" value="UniProtKB-SubCell"/>
</dbReference>
<keyword evidence="7 10" id="KW-0472">Membrane</keyword>
<feature type="transmembrane region" description="Helical" evidence="10">
    <location>
        <begin position="12"/>
        <end position="33"/>
    </location>
</feature>
<comment type="subcellular location">
    <subcellularLocation>
        <location evidence="10">Cell membrane</location>
        <topology evidence="10">Multi-pass membrane protein</topology>
    </subcellularLocation>
</comment>
<evidence type="ECO:0000256" key="5">
    <source>
        <dbReference type="ARBA" id="ARBA00022989"/>
    </source>
</evidence>
<dbReference type="InterPro" id="IPR003811">
    <property type="entry name" value="G3P_acylTferase_PlsY"/>
</dbReference>
<keyword evidence="3 10" id="KW-0808">Transferase</keyword>
<dbReference type="AlphaFoldDB" id="A0A4Q2KEA3"/>
<protein>
    <recommendedName>
        <fullName evidence="10">Glycerol-3-phosphate acyltransferase</fullName>
    </recommendedName>
    <alternativeName>
        <fullName evidence="10">Acyl-PO4 G3P acyltransferase</fullName>
    </alternativeName>
    <alternativeName>
        <fullName evidence="10">Acyl-phosphate--glycerol-3-phosphate acyltransferase</fullName>
    </alternativeName>
    <alternativeName>
        <fullName evidence="10">G3P acyltransferase</fullName>
        <shortName evidence="10">GPAT</shortName>
        <ecNumber evidence="10">2.3.1.275</ecNumber>
    </alternativeName>
    <alternativeName>
        <fullName evidence="10">Lysophosphatidic acid synthase</fullName>
        <shortName evidence="10">LPA synthase</shortName>
    </alternativeName>
</protein>
<sequence length="242" mass="27179">MNEILFRDVWWIFAVLAVASYFVGCFNFALLISKIKHKDVRKMGSGNPGTMNMSRQFGLKIGAATLFLDMFKGGAMVLVGYFVFRGKVFAGTDFLVSDLARYVCGVCVIVGHIYPVTMKFKGGKGIASTLGMFWFALTCDYWWMFFAALGILVLTLLYIFKSEWGSMGSLFGVSLLTVAQGLIFYFRYAGELNNPYVIAVFMLLAFNCFLTWFAHRKNIVALLAGEEHRTSVRKLSHGKKES</sequence>
<evidence type="ECO:0000256" key="3">
    <source>
        <dbReference type="ARBA" id="ARBA00022679"/>
    </source>
</evidence>